<dbReference type="OrthoDB" id="10382at2157"/>
<dbReference type="InterPro" id="IPR023669">
    <property type="entry name" value="Ribosomal_uL1_arc"/>
</dbReference>
<evidence type="ECO:0000256" key="3">
    <source>
        <dbReference type="ARBA" id="ARBA00022491"/>
    </source>
</evidence>
<comment type="similarity">
    <text evidence="1 11 12">Belongs to the universal ribosomal protein uL1 family.</text>
</comment>
<dbReference type="InterPro" id="IPR028364">
    <property type="entry name" value="Ribosomal_uL1/biogenesis"/>
</dbReference>
<evidence type="ECO:0000256" key="10">
    <source>
        <dbReference type="ARBA" id="ARBA00045545"/>
    </source>
</evidence>
<dbReference type="GO" id="GO:0006412">
    <property type="term" value="P:translation"/>
    <property type="evidence" value="ECO:0007669"/>
    <property type="project" value="UniProtKB-UniRule"/>
</dbReference>
<dbReference type="GO" id="GO:0015934">
    <property type="term" value="C:large ribosomal subunit"/>
    <property type="evidence" value="ECO:0007669"/>
    <property type="project" value="InterPro"/>
</dbReference>
<dbReference type="InterPro" id="IPR016095">
    <property type="entry name" value="Ribosomal_uL1_3-a/b-sand"/>
</dbReference>
<dbReference type="GO" id="GO:0019843">
    <property type="term" value="F:rRNA binding"/>
    <property type="evidence" value="ECO:0007669"/>
    <property type="project" value="UniProtKB-UniRule"/>
</dbReference>
<dbReference type="PANTHER" id="PTHR36427:SF3">
    <property type="entry name" value="LARGE RIBOSOMAL SUBUNIT PROTEIN UL1M"/>
    <property type="match status" value="1"/>
</dbReference>
<evidence type="ECO:0000256" key="1">
    <source>
        <dbReference type="ARBA" id="ARBA00010531"/>
    </source>
</evidence>
<evidence type="ECO:0000256" key="11">
    <source>
        <dbReference type="HAMAP-Rule" id="MF_01318"/>
    </source>
</evidence>
<keyword evidence="9 11" id="KW-0687">Ribonucleoprotein</keyword>
<dbReference type="InterPro" id="IPR023673">
    <property type="entry name" value="Ribosomal_uL1_CS"/>
</dbReference>
<evidence type="ECO:0000313" key="13">
    <source>
        <dbReference type="EMBL" id="ARS64956.1"/>
    </source>
</evidence>
<gene>
    <name evidence="11 13" type="primary">rpl1</name>
    <name evidence="13" type="ORF">NMSP_1342</name>
</gene>
<evidence type="ECO:0000256" key="5">
    <source>
        <dbReference type="ARBA" id="ARBA00022730"/>
    </source>
</evidence>
<evidence type="ECO:0000256" key="9">
    <source>
        <dbReference type="ARBA" id="ARBA00023274"/>
    </source>
</evidence>
<dbReference type="HAMAP" id="MF_01318_A">
    <property type="entry name" value="Ribosomal_uL1_A"/>
    <property type="match status" value="1"/>
</dbReference>
<organism evidence="13 14">
    <name type="scientific">Candidatus Nitrosomarinus catalinensis</name>
    <dbReference type="NCBI Taxonomy" id="1898749"/>
    <lineage>
        <taxon>Archaea</taxon>
        <taxon>Nitrososphaerota</taxon>
        <taxon>Nitrososphaeria</taxon>
        <taxon>Nitrosopumilales</taxon>
        <taxon>Nitrosopumilaceae</taxon>
        <taxon>Candidatus Nitrosomarinus</taxon>
    </lineage>
</organism>
<dbReference type="FunFam" id="3.40.50.790:FF:000005">
    <property type="entry name" value="50S ribosomal protein L1"/>
    <property type="match status" value="1"/>
</dbReference>
<comment type="function">
    <text evidence="10">Probably involved in E site tRNA release. Binds directly to 23S rRNA.</text>
</comment>
<evidence type="ECO:0000313" key="14">
    <source>
        <dbReference type="Proteomes" id="UP000249949"/>
    </source>
</evidence>
<dbReference type="RefSeq" id="WP_086907990.1">
    <property type="nucleotide sequence ID" value="NZ_CP021324.1"/>
</dbReference>
<evidence type="ECO:0000256" key="12">
    <source>
        <dbReference type="RuleBase" id="RU000659"/>
    </source>
</evidence>
<comment type="function">
    <text evidence="11">Binds directly to 23S rRNA. Probably involved in E site tRNA release.</text>
</comment>
<accession>A0A2Z2HRL1</accession>
<dbReference type="AlphaFoldDB" id="A0A2Z2HRL1"/>
<evidence type="ECO:0000256" key="4">
    <source>
        <dbReference type="ARBA" id="ARBA00022555"/>
    </source>
</evidence>
<proteinExistence type="inferred from homology"/>
<dbReference type="CDD" id="cd00403">
    <property type="entry name" value="Ribosomal_L1"/>
    <property type="match status" value="1"/>
</dbReference>
<evidence type="ECO:0000256" key="8">
    <source>
        <dbReference type="ARBA" id="ARBA00022980"/>
    </source>
</evidence>
<protein>
    <recommendedName>
        <fullName evidence="11">Large ribosomal subunit protein uL1</fullName>
    </recommendedName>
</protein>
<dbReference type="GO" id="GO:0003735">
    <property type="term" value="F:structural constituent of ribosome"/>
    <property type="evidence" value="ECO:0007669"/>
    <property type="project" value="InterPro"/>
</dbReference>
<dbReference type="PROSITE" id="PS01199">
    <property type="entry name" value="RIBOSOMAL_L1"/>
    <property type="match status" value="1"/>
</dbReference>
<reference evidence="13 14" key="1">
    <citation type="journal article" date="2017" name="Environ. Microbiol.">
        <title>Genome and epigenome of a novel marine Thaumarchaeota strain suggest viral infection, phosphorothioation DNA modification and multiple restriction systems.</title>
        <authorList>
            <person name="Ahlgren N.A."/>
            <person name="Chen Y."/>
            <person name="Needham D.M."/>
            <person name="Parada A.E."/>
            <person name="Sachdeva R."/>
            <person name="Trinh V."/>
            <person name="Chen T."/>
            <person name="Fuhrman J.A."/>
        </authorList>
    </citation>
    <scope>NUCLEOTIDE SEQUENCE [LARGE SCALE GENOMIC DNA]</scope>
    <source>
        <strain evidence="13 14">SPOT01</strain>
    </source>
</reference>
<name>A0A2Z2HRL1_9ARCH</name>
<dbReference type="GeneID" id="32901790"/>
<dbReference type="InterPro" id="IPR002143">
    <property type="entry name" value="Ribosomal_uL1"/>
</dbReference>
<dbReference type="KEGG" id="nct:NMSP_1342"/>
<evidence type="ECO:0000256" key="6">
    <source>
        <dbReference type="ARBA" id="ARBA00022845"/>
    </source>
</evidence>
<dbReference type="Gene3D" id="3.30.190.20">
    <property type="match status" value="1"/>
</dbReference>
<dbReference type="EMBL" id="CP021324">
    <property type="protein sequence ID" value="ARS64956.1"/>
    <property type="molecule type" value="Genomic_DNA"/>
</dbReference>
<dbReference type="PANTHER" id="PTHR36427">
    <property type="entry name" value="54S RIBOSOMAL PROTEIN L1, MITOCHONDRIAL"/>
    <property type="match status" value="1"/>
</dbReference>
<dbReference type="Gene3D" id="3.40.50.790">
    <property type="match status" value="1"/>
</dbReference>
<dbReference type="PIRSF" id="PIRSF002155">
    <property type="entry name" value="Ribosomal_L1"/>
    <property type="match status" value="1"/>
</dbReference>
<sequence length="220" mass="24358">MITEAQLAEVVTKAKEETKKMKFKQSLELIINFKDIDVKKGFAINEVVQLPKTNSPATVCVIATGEMSQKAKAANADSVIGNEELAKFEANKRESRKFINKYDFFLADTKIMPTVGKALGQLLGPRGKMPTPVPFDAPIDAFLARFRTSIKVRTRASLSISCKIGDESMEDSDLATNAFAVLNTIEKKLPNGEKNIKKVMIKTTMGKPVKQVQEIKKKYA</sequence>
<dbReference type="InterPro" id="IPR023674">
    <property type="entry name" value="Ribosomal_uL1-like"/>
</dbReference>
<keyword evidence="14" id="KW-1185">Reference proteome</keyword>
<keyword evidence="7 11" id="KW-0694">RNA-binding</keyword>
<dbReference type="GO" id="GO:0006417">
    <property type="term" value="P:regulation of translation"/>
    <property type="evidence" value="ECO:0007669"/>
    <property type="project" value="UniProtKB-KW"/>
</dbReference>
<comment type="function">
    <text evidence="11">Protein L1 is also a translational repressor protein, it controls the translation of its operon by binding to its mRNA.</text>
</comment>
<dbReference type="Proteomes" id="UP000249949">
    <property type="component" value="Chromosome"/>
</dbReference>
<dbReference type="NCBIfam" id="NF003244">
    <property type="entry name" value="PRK04203.1"/>
    <property type="match status" value="1"/>
</dbReference>
<keyword evidence="4 11" id="KW-0820">tRNA-binding</keyword>
<comment type="subunit">
    <text evidence="2 11">Part of the 50S ribosomal subunit.</text>
</comment>
<dbReference type="Pfam" id="PF00687">
    <property type="entry name" value="Ribosomal_L1"/>
    <property type="match status" value="1"/>
</dbReference>
<dbReference type="GO" id="GO:0000049">
    <property type="term" value="F:tRNA binding"/>
    <property type="evidence" value="ECO:0007669"/>
    <property type="project" value="UniProtKB-KW"/>
</dbReference>
<keyword evidence="3 11" id="KW-0678">Repressor</keyword>
<evidence type="ECO:0000256" key="2">
    <source>
        <dbReference type="ARBA" id="ARBA00011838"/>
    </source>
</evidence>
<keyword evidence="6 11" id="KW-0810">Translation regulation</keyword>
<keyword evidence="8 11" id="KW-0689">Ribosomal protein</keyword>
<keyword evidence="5 11" id="KW-0699">rRNA-binding</keyword>
<evidence type="ECO:0000256" key="7">
    <source>
        <dbReference type="ARBA" id="ARBA00022884"/>
    </source>
</evidence>
<dbReference type="SUPFAM" id="SSF56808">
    <property type="entry name" value="Ribosomal protein L1"/>
    <property type="match status" value="1"/>
</dbReference>